<keyword evidence="4 7" id="KW-0812">Transmembrane</keyword>
<dbReference type="Pfam" id="PF00535">
    <property type="entry name" value="Glycos_transf_2"/>
    <property type="match status" value="1"/>
</dbReference>
<keyword evidence="5 7" id="KW-1133">Transmembrane helix</keyword>
<feature type="transmembrane region" description="Helical" evidence="7">
    <location>
        <begin position="229"/>
        <end position="256"/>
    </location>
</feature>
<dbReference type="PANTHER" id="PTHR48090:SF1">
    <property type="entry name" value="PROPHAGE BACTOPRENOL GLUCOSYL TRANSFERASE HOMOLOG"/>
    <property type="match status" value="1"/>
</dbReference>
<dbReference type="Proteomes" id="UP001258434">
    <property type="component" value="Unassembled WGS sequence"/>
</dbReference>
<feature type="domain" description="Glycosyltransferase 2-like" evidence="8">
    <location>
        <begin position="6"/>
        <end position="131"/>
    </location>
</feature>
<protein>
    <submittedName>
        <fullName evidence="9">Glycosyltransferase family 2 protein</fullName>
    </submittedName>
</protein>
<dbReference type="AlphaFoldDB" id="A0ABD5FR77"/>
<comment type="caution">
    <text evidence="9">The sequence shown here is derived from an EMBL/GenBank/DDBJ whole genome shotgun (WGS) entry which is preliminary data.</text>
</comment>
<evidence type="ECO:0000256" key="4">
    <source>
        <dbReference type="ARBA" id="ARBA00022692"/>
    </source>
</evidence>
<evidence type="ECO:0000259" key="8">
    <source>
        <dbReference type="Pfam" id="PF00535"/>
    </source>
</evidence>
<evidence type="ECO:0000256" key="6">
    <source>
        <dbReference type="ARBA" id="ARBA00023136"/>
    </source>
</evidence>
<comment type="subcellular location">
    <subcellularLocation>
        <location evidence="1">Membrane</location>
        <topology evidence="1">Multi-pass membrane protein</topology>
    </subcellularLocation>
</comment>
<dbReference type="SUPFAM" id="SSF53448">
    <property type="entry name" value="Nucleotide-diphospho-sugar transferases"/>
    <property type="match status" value="1"/>
</dbReference>
<dbReference type="CDD" id="cd04187">
    <property type="entry name" value="DPM1_like_bac"/>
    <property type="match status" value="1"/>
</dbReference>
<dbReference type="InterPro" id="IPR050256">
    <property type="entry name" value="Glycosyltransferase_2"/>
</dbReference>
<sequence>MQTFISVVTTLYKSANYLERFVQLCERAFSELECMNCEIIMVNDGSPDNSLEKALELKEEYPNIVVVDLSRNFGHHYALWAGLSISKGEYIFTIDCDLEVSPLCLVNFMNRMKSGTNIDVVYGIQEVRKGHIVERLGGALFYSIFNKISGIQMPKNVLTENLMNRKYIDSLLKLGDKSLFLAGMYQWVGFNQVPLIVTKGLREGKSTYTLKKRIALTFQAITSFSSYPLIVLLNVGFLITTLSFIWGIGFIIYRVFNPDIVLLGFTSLFVLILFSLGIIVFSLGVIGLYIDRIFTQTKNRPTYIIREIY</sequence>
<dbReference type="InterPro" id="IPR029044">
    <property type="entry name" value="Nucleotide-diphossugar_trans"/>
</dbReference>
<keyword evidence="2" id="KW-0328">Glycosyltransferase</keyword>
<dbReference type="GO" id="GO:0016757">
    <property type="term" value="F:glycosyltransferase activity"/>
    <property type="evidence" value="ECO:0007669"/>
    <property type="project" value="UniProtKB-KW"/>
</dbReference>
<dbReference type="Gene3D" id="3.90.550.10">
    <property type="entry name" value="Spore Coat Polysaccharide Biosynthesis Protein SpsA, Chain A"/>
    <property type="match status" value="1"/>
</dbReference>
<dbReference type="EMBL" id="JAVFHL010000001">
    <property type="protein sequence ID" value="MDT6974958.1"/>
    <property type="molecule type" value="Genomic_DNA"/>
</dbReference>
<feature type="transmembrane region" description="Helical" evidence="7">
    <location>
        <begin position="268"/>
        <end position="290"/>
    </location>
</feature>
<gene>
    <name evidence="9" type="ORF">BFGS077_000203</name>
</gene>
<dbReference type="PANTHER" id="PTHR48090">
    <property type="entry name" value="UNDECAPRENYL-PHOSPHATE 4-DEOXY-4-FORMAMIDO-L-ARABINOSE TRANSFERASE-RELATED"/>
    <property type="match status" value="1"/>
</dbReference>
<accession>A0ABD5FR77</accession>
<evidence type="ECO:0000313" key="9">
    <source>
        <dbReference type="EMBL" id="MDT6974958.1"/>
    </source>
</evidence>
<keyword evidence="6 7" id="KW-0472">Membrane</keyword>
<evidence type="ECO:0000256" key="3">
    <source>
        <dbReference type="ARBA" id="ARBA00022679"/>
    </source>
</evidence>
<dbReference type="GO" id="GO:0016020">
    <property type="term" value="C:membrane"/>
    <property type="evidence" value="ECO:0007669"/>
    <property type="project" value="UniProtKB-SubCell"/>
</dbReference>
<reference evidence="10" key="1">
    <citation type="submission" date="2023-07" db="EMBL/GenBank/DDBJ databases">
        <title>A gut symbiont ubiquitin homologue binds and inactivates peptidyl-prolyl isomerase to mediate the interbacterial arms race in the human gut.</title>
        <authorList>
            <person name="Jiang K."/>
            <person name="Li W."/>
            <person name="Tong M."/>
            <person name="Xu J."/>
            <person name="Chen Z."/>
            <person name="Yang Y."/>
            <person name="Zang Y."/>
            <person name="Jiao X."/>
            <person name="Liu C."/>
            <person name="Lim B."/>
            <person name="Jiang X."/>
            <person name="Wang J."/>
            <person name="Wu D."/>
            <person name="Wang M."/>
            <person name="Liu S.-J."/>
            <person name="Shao F."/>
            <person name="Gao X."/>
        </authorList>
    </citation>
    <scope>NUCLEOTIDE SEQUENCE [LARGE SCALE GENOMIC DNA]</scope>
    <source>
        <strain evidence="10">GS077</strain>
    </source>
</reference>
<reference evidence="9 10" key="2">
    <citation type="submission" date="2023-08" db="EMBL/GenBank/DDBJ databases">
        <authorList>
            <person name="Du M."/>
            <person name="Liu C."/>
            <person name="Liu S.-J."/>
        </authorList>
    </citation>
    <scope>NUCLEOTIDE SEQUENCE [LARGE SCALE GENOMIC DNA]</scope>
    <source>
        <strain evidence="9 10">GS077</strain>
    </source>
</reference>
<keyword evidence="3" id="KW-0808">Transferase</keyword>
<name>A0ABD5FR77_BACFG</name>
<organism evidence="9 10">
    <name type="scientific">Bacteroides fragilis</name>
    <dbReference type="NCBI Taxonomy" id="817"/>
    <lineage>
        <taxon>Bacteria</taxon>
        <taxon>Pseudomonadati</taxon>
        <taxon>Bacteroidota</taxon>
        <taxon>Bacteroidia</taxon>
        <taxon>Bacteroidales</taxon>
        <taxon>Bacteroidaceae</taxon>
        <taxon>Bacteroides</taxon>
    </lineage>
</organism>
<dbReference type="InterPro" id="IPR001173">
    <property type="entry name" value="Glyco_trans_2-like"/>
</dbReference>
<evidence type="ECO:0000256" key="7">
    <source>
        <dbReference type="SAM" id="Phobius"/>
    </source>
</evidence>
<evidence type="ECO:0000256" key="2">
    <source>
        <dbReference type="ARBA" id="ARBA00022676"/>
    </source>
</evidence>
<evidence type="ECO:0000313" key="10">
    <source>
        <dbReference type="Proteomes" id="UP001258434"/>
    </source>
</evidence>
<evidence type="ECO:0000256" key="1">
    <source>
        <dbReference type="ARBA" id="ARBA00004141"/>
    </source>
</evidence>
<evidence type="ECO:0000256" key="5">
    <source>
        <dbReference type="ARBA" id="ARBA00022989"/>
    </source>
</evidence>
<dbReference type="RefSeq" id="WP_009292076.1">
    <property type="nucleotide sequence ID" value="NZ_CP043610.1"/>
</dbReference>
<proteinExistence type="predicted"/>